<evidence type="ECO:0000256" key="4">
    <source>
        <dbReference type="SAM" id="SignalP"/>
    </source>
</evidence>
<gene>
    <name evidence="6" type="ORF">V3328_17380</name>
</gene>
<feature type="chain" id="PRO_5043645478" evidence="4">
    <location>
        <begin position="24"/>
        <end position="404"/>
    </location>
</feature>
<dbReference type="CDD" id="cd06338">
    <property type="entry name" value="PBP1_ABC_ligand_binding-like"/>
    <property type="match status" value="1"/>
</dbReference>
<dbReference type="EMBL" id="JAZHOF010000007">
    <property type="protein sequence ID" value="MEJ8573268.1"/>
    <property type="molecule type" value="Genomic_DNA"/>
</dbReference>
<dbReference type="SUPFAM" id="SSF53822">
    <property type="entry name" value="Periplasmic binding protein-like I"/>
    <property type="match status" value="1"/>
</dbReference>
<dbReference type="Gene3D" id="3.40.50.2300">
    <property type="match status" value="2"/>
</dbReference>
<keyword evidence="2 4" id="KW-0732">Signal</keyword>
<keyword evidence="3" id="KW-0029">Amino-acid transport</keyword>
<dbReference type="PANTHER" id="PTHR30483">
    <property type="entry name" value="LEUCINE-SPECIFIC-BINDING PROTEIN"/>
    <property type="match status" value="1"/>
</dbReference>
<protein>
    <submittedName>
        <fullName evidence="6">Amino acid ABC transporter substrate-binding protein</fullName>
    </submittedName>
</protein>
<comment type="similarity">
    <text evidence="1">Belongs to the leucine-binding protein family.</text>
</comment>
<evidence type="ECO:0000259" key="5">
    <source>
        <dbReference type="Pfam" id="PF13458"/>
    </source>
</evidence>
<dbReference type="PANTHER" id="PTHR30483:SF37">
    <property type="entry name" value="ABC TRANSPORTER SUBSTRATE-BINDING PROTEIN"/>
    <property type="match status" value="1"/>
</dbReference>
<dbReference type="GO" id="GO:0006865">
    <property type="term" value="P:amino acid transport"/>
    <property type="evidence" value="ECO:0007669"/>
    <property type="project" value="UniProtKB-KW"/>
</dbReference>
<dbReference type="RefSeq" id="WP_340330966.1">
    <property type="nucleotide sequence ID" value="NZ_JAZHOF010000007.1"/>
</dbReference>
<organism evidence="6 7">
    <name type="scientific">Microbaculum marinum</name>
    <dbReference type="NCBI Taxonomy" id="1764581"/>
    <lineage>
        <taxon>Bacteria</taxon>
        <taxon>Pseudomonadati</taxon>
        <taxon>Pseudomonadota</taxon>
        <taxon>Alphaproteobacteria</taxon>
        <taxon>Hyphomicrobiales</taxon>
        <taxon>Tepidamorphaceae</taxon>
        <taxon>Microbaculum</taxon>
    </lineage>
</organism>
<name>A0AAW9RWJ8_9HYPH</name>
<evidence type="ECO:0000256" key="2">
    <source>
        <dbReference type="ARBA" id="ARBA00022729"/>
    </source>
</evidence>
<dbReference type="InterPro" id="IPR028081">
    <property type="entry name" value="Leu-bd"/>
</dbReference>
<keyword evidence="3" id="KW-0813">Transport</keyword>
<feature type="signal peptide" evidence="4">
    <location>
        <begin position="1"/>
        <end position="23"/>
    </location>
</feature>
<accession>A0AAW9RWJ8</accession>
<dbReference type="InterPro" id="IPR051010">
    <property type="entry name" value="BCAA_transport"/>
</dbReference>
<proteinExistence type="inferred from homology"/>
<evidence type="ECO:0000256" key="3">
    <source>
        <dbReference type="ARBA" id="ARBA00022970"/>
    </source>
</evidence>
<evidence type="ECO:0000313" key="6">
    <source>
        <dbReference type="EMBL" id="MEJ8573268.1"/>
    </source>
</evidence>
<sequence>MHFTRTMSLAAFGVLVLAGNAIAEDVVTLGSAISLTGNYSTNGEHTQRGYDLAVEKINEAGGVKIGDKTYRLEVKYYDDESTPARGAELAERLVKQDGIKLILGPYGSGLTKAVAPITEELQVPMVEANGASRSLFTNGWKYIFATLSTSEQYLSSAIDLAAQNAEALGKEPGDIKVAVVVENDPFSADVRAGVIEDMKKYGMKLVIDDQFPREINDMSATLTKVKALKPDVLIVSGHSKGATTAIRQLSEQKVSVPVVAMTHCDSADIIGNFGAASEYTLCATQWAPTLAYKDDLFGSAGDYAKTFEEKYGYEPPYQAAESSAAVQVFADALERAGSTDPQAVRDALAETDIETFYGKIKFDETGKNIAKPMALYQVLDGQYKIVAPADVAETKAVIPRPAMN</sequence>
<feature type="domain" description="Leucine-binding protein" evidence="5">
    <location>
        <begin position="27"/>
        <end position="381"/>
    </location>
</feature>
<dbReference type="Proteomes" id="UP001378188">
    <property type="component" value="Unassembled WGS sequence"/>
</dbReference>
<dbReference type="AlphaFoldDB" id="A0AAW9RWJ8"/>
<evidence type="ECO:0000256" key="1">
    <source>
        <dbReference type="ARBA" id="ARBA00010062"/>
    </source>
</evidence>
<comment type="caution">
    <text evidence="6">The sequence shown here is derived from an EMBL/GenBank/DDBJ whole genome shotgun (WGS) entry which is preliminary data.</text>
</comment>
<dbReference type="Pfam" id="PF13458">
    <property type="entry name" value="Peripla_BP_6"/>
    <property type="match status" value="1"/>
</dbReference>
<reference evidence="6 7" key="1">
    <citation type="submission" date="2024-02" db="EMBL/GenBank/DDBJ databases">
        <title>Genome analysis and characterization of Microbaculum marinisediminis sp. nov., isolated from marine sediment.</title>
        <authorList>
            <person name="Du Z.-J."/>
            <person name="Ye Y.-Q."/>
            <person name="Zhang Z.-R."/>
            <person name="Yuan S.-M."/>
            <person name="Zhang X.-Y."/>
        </authorList>
    </citation>
    <scope>NUCLEOTIDE SEQUENCE [LARGE SCALE GENOMIC DNA]</scope>
    <source>
        <strain evidence="6 7">SDUM1044001</strain>
    </source>
</reference>
<evidence type="ECO:0000313" key="7">
    <source>
        <dbReference type="Proteomes" id="UP001378188"/>
    </source>
</evidence>
<dbReference type="InterPro" id="IPR028082">
    <property type="entry name" value="Peripla_BP_I"/>
</dbReference>
<keyword evidence="7" id="KW-1185">Reference proteome</keyword>